<dbReference type="AlphaFoldDB" id="A0A1W1VNK6"/>
<evidence type="ECO:0000313" key="3">
    <source>
        <dbReference type="Proteomes" id="UP000192569"/>
    </source>
</evidence>
<protein>
    <submittedName>
        <fullName evidence="2">Branched-chain amino acid transport protein</fullName>
    </submittedName>
</protein>
<keyword evidence="3" id="KW-1185">Reference proteome</keyword>
<feature type="transmembrane region" description="Helical" evidence="1">
    <location>
        <begin position="87"/>
        <end position="103"/>
    </location>
</feature>
<keyword evidence="1" id="KW-0472">Membrane</keyword>
<proteinExistence type="predicted"/>
<name>A0A1W1VNK6_9FIRM</name>
<dbReference type="InterPro" id="IPR008407">
    <property type="entry name" value="Brnchd-chn_aa_trnsp_AzlD"/>
</dbReference>
<dbReference type="Pfam" id="PF05437">
    <property type="entry name" value="AzlD"/>
    <property type="match status" value="1"/>
</dbReference>
<dbReference type="Proteomes" id="UP000192569">
    <property type="component" value="Chromosome I"/>
</dbReference>
<feature type="transmembrane region" description="Helical" evidence="1">
    <location>
        <begin position="6"/>
        <end position="27"/>
    </location>
</feature>
<dbReference type="RefSeq" id="WP_084664689.1">
    <property type="nucleotide sequence ID" value="NZ_LT838272.1"/>
</dbReference>
<evidence type="ECO:0000313" key="2">
    <source>
        <dbReference type="EMBL" id="SMB94937.1"/>
    </source>
</evidence>
<dbReference type="STRING" id="698762.SAMN00808754_1146"/>
<sequence length="104" mass="11375">MDRQILLVILGMALVTYLPRMLPLVLLSRTQLPNIFLRWLSYIPAAVLAALLAPALFLPEGKFALVGNPYLLAAIPTSLIAIRTRSIALTILCGMAAMVLLNYI</sequence>
<gene>
    <name evidence="2" type="ORF">SAMN00808754_1146</name>
</gene>
<keyword evidence="1" id="KW-1133">Transmembrane helix</keyword>
<keyword evidence="1" id="KW-0812">Transmembrane</keyword>
<dbReference type="OrthoDB" id="9811308at2"/>
<evidence type="ECO:0000256" key="1">
    <source>
        <dbReference type="SAM" id="Phobius"/>
    </source>
</evidence>
<feature type="transmembrane region" description="Helical" evidence="1">
    <location>
        <begin position="39"/>
        <end position="57"/>
    </location>
</feature>
<reference evidence="2 3" key="1">
    <citation type="submission" date="2017-04" db="EMBL/GenBank/DDBJ databases">
        <authorList>
            <person name="Afonso C.L."/>
            <person name="Miller P.J."/>
            <person name="Scott M.A."/>
            <person name="Spackman E."/>
            <person name="Goraichik I."/>
            <person name="Dimitrov K.M."/>
            <person name="Suarez D.L."/>
            <person name="Swayne D.E."/>
        </authorList>
    </citation>
    <scope>NUCLEOTIDE SEQUENCE [LARGE SCALE GENOMIC DNA]</scope>
    <source>
        <strain evidence="2 3">ToBE</strain>
    </source>
</reference>
<organism evidence="2 3">
    <name type="scientific">Thermanaeromonas toyohensis ToBE</name>
    <dbReference type="NCBI Taxonomy" id="698762"/>
    <lineage>
        <taxon>Bacteria</taxon>
        <taxon>Bacillati</taxon>
        <taxon>Bacillota</taxon>
        <taxon>Clostridia</taxon>
        <taxon>Neomoorellales</taxon>
        <taxon>Neomoorellaceae</taxon>
        <taxon>Thermanaeromonas</taxon>
    </lineage>
</organism>
<dbReference type="EMBL" id="LT838272">
    <property type="protein sequence ID" value="SMB94937.1"/>
    <property type="molecule type" value="Genomic_DNA"/>
</dbReference>
<accession>A0A1W1VNK6</accession>